<dbReference type="GO" id="GO:0001671">
    <property type="term" value="F:ATPase activator activity"/>
    <property type="evidence" value="ECO:0007669"/>
    <property type="project" value="InterPro"/>
</dbReference>
<dbReference type="STRING" id="1336337.A0A3N4JYI0"/>
<gene>
    <name evidence="11" type="ORF">L873DRAFT_1826714</name>
</gene>
<evidence type="ECO:0000256" key="2">
    <source>
        <dbReference type="ARBA" id="ARBA00004123"/>
    </source>
</evidence>
<name>A0A3N4JYI0_9PEZI</name>
<dbReference type="Proteomes" id="UP000276215">
    <property type="component" value="Unassembled WGS sequence"/>
</dbReference>
<sequence length="456" mass="51822">MSGNIRGLPPVTFRRLYQQPATALAIFRRMLPNLAKTFVTTLLYNESPVALGDLEALVRPESYREREDAFGKLRRLHIITENHLDVSLDPVFKKNFRLAGDHHSFGVPCNTEDKKKITVQFLDDYATRQFEAILHYMVGTHNEVKPSEGVITLLTKGGLMERYGAGSQATITKHGFSFLLQDGNPQIWALLIQYLEMAEELGMEQTDVLHFLLMLGSLELGQAYSVNTLTETQKLMLADLRDYGIVYQRKTSSDRFYPTRLATTLTSESGGLRSASASMSNAITKDAEEGKGFIILETNYRVYAYTDSPLQIAVLNLFVKLSTRYPNLVSGRISRRSIQEAIKMGITADQVIDYLSAHAHPQMRKSLVTLPPTVVDQIRLWQIEGERMKTTTGFLFKDFHSTQEFEEVAKYAEELGVLKWKKPSRRCMFVTRHEQIADWLKRRASAQQQLQKKVAA</sequence>
<dbReference type="GO" id="GO:0006289">
    <property type="term" value="P:nucleotide-excision repair"/>
    <property type="evidence" value="ECO:0007669"/>
    <property type="project" value="InterPro"/>
</dbReference>
<reference evidence="11 12" key="1">
    <citation type="journal article" date="2018" name="Nat. Ecol. Evol.">
        <title>Pezizomycetes genomes reveal the molecular basis of ectomycorrhizal truffle lifestyle.</title>
        <authorList>
            <person name="Murat C."/>
            <person name="Payen T."/>
            <person name="Noel B."/>
            <person name="Kuo A."/>
            <person name="Morin E."/>
            <person name="Chen J."/>
            <person name="Kohler A."/>
            <person name="Krizsan K."/>
            <person name="Balestrini R."/>
            <person name="Da Silva C."/>
            <person name="Montanini B."/>
            <person name="Hainaut M."/>
            <person name="Levati E."/>
            <person name="Barry K.W."/>
            <person name="Belfiori B."/>
            <person name="Cichocki N."/>
            <person name="Clum A."/>
            <person name="Dockter R.B."/>
            <person name="Fauchery L."/>
            <person name="Guy J."/>
            <person name="Iotti M."/>
            <person name="Le Tacon F."/>
            <person name="Lindquist E.A."/>
            <person name="Lipzen A."/>
            <person name="Malagnac F."/>
            <person name="Mello A."/>
            <person name="Molinier V."/>
            <person name="Miyauchi S."/>
            <person name="Poulain J."/>
            <person name="Riccioni C."/>
            <person name="Rubini A."/>
            <person name="Sitrit Y."/>
            <person name="Splivallo R."/>
            <person name="Traeger S."/>
            <person name="Wang M."/>
            <person name="Zifcakova L."/>
            <person name="Wipf D."/>
            <person name="Zambonelli A."/>
            <person name="Paolocci F."/>
            <person name="Nowrousian M."/>
            <person name="Ottonello S."/>
            <person name="Baldrian P."/>
            <person name="Spatafora J.W."/>
            <person name="Henrissat B."/>
            <person name="Nagy L.G."/>
            <person name="Aury J.M."/>
            <person name="Wincker P."/>
            <person name="Grigoriev I.V."/>
            <person name="Bonfante P."/>
            <person name="Martin F.M."/>
        </authorList>
    </citation>
    <scope>NUCLEOTIDE SEQUENCE [LARGE SCALE GENOMIC DNA]</scope>
    <source>
        <strain evidence="11 12">120613-1</strain>
    </source>
</reference>
<evidence type="ECO:0000256" key="7">
    <source>
        <dbReference type="ARBA" id="ARBA00023204"/>
    </source>
</evidence>
<dbReference type="PANTHER" id="PTHR13152">
    <property type="entry name" value="TFIIH, POLYPEPTIDE 4"/>
    <property type="match status" value="1"/>
</dbReference>
<keyword evidence="12" id="KW-1185">Reference proteome</keyword>
<dbReference type="GO" id="GO:0006366">
    <property type="term" value="P:transcription by RNA polymerase II"/>
    <property type="evidence" value="ECO:0007669"/>
    <property type="project" value="UniProtKB-ARBA"/>
</dbReference>
<dbReference type="Pfam" id="PF18307">
    <property type="entry name" value="Tfb2_C"/>
    <property type="match status" value="1"/>
</dbReference>
<evidence type="ECO:0000313" key="11">
    <source>
        <dbReference type="EMBL" id="RPB02298.1"/>
    </source>
</evidence>
<evidence type="ECO:0000313" key="12">
    <source>
        <dbReference type="Proteomes" id="UP000276215"/>
    </source>
</evidence>
<keyword evidence="5 9" id="KW-0805">Transcription regulation</keyword>
<keyword evidence="8 9" id="KW-0539">Nucleus</keyword>
<dbReference type="EMBL" id="ML120368">
    <property type="protein sequence ID" value="RPB02298.1"/>
    <property type="molecule type" value="Genomic_DNA"/>
</dbReference>
<evidence type="ECO:0000259" key="10">
    <source>
        <dbReference type="Pfam" id="PF18307"/>
    </source>
</evidence>
<dbReference type="FunFam" id="3.30.70.2610:FF:000001">
    <property type="entry name" value="General transcription factor IIH subunit 4"/>
    <property type="match status" value="1"/>
</dbReference>
<evidence type="ECO:0000256" key="3">
    <source>
        <dbReference type="ARBA" id="ARBA00007132"/>
    </source>
</evidence>
<keyword evidence="4 9" id="KW-0227">DNA damage</keyword>
<evidence type="ECO:0000256" key="6">
    <source>
        <dbReference type="ARBA" id="ARBA00023163"/>
    </source>
</evidence>
<evidence type="ECO:0000256" key="5">
    <source>
        <dbReference type="ARBA" id="ARBA00023015"/>
    </source>
</evidence>
<protein>
    <recommendedName>
        <fullName evidence="9">RNA polymerase II transcription factor B subunit 2</fullName>
    </recommendedName>
</protein>
<dbReference type="InterPro" id="IPR040662">
    <property type="entry name" value="Tfb2_C"/>
</dbReference>
<dbReference type="GO" id="GO:0005675">
    <property type="term" value="C:transcription factor TFIIH holo complex"/>
    <property type="evidence" value="ECO:0007669"/>
    <property type="project" value="TreeGrafter"/>
</dbReference>
<dbReference type="GO" id="GO:0000439">
    <property type="term" value="C:transcription factor TFIIH core complex"/>
    <property type="evidence" value="ECO:0007669"/>
    <property type="project" value="InterPro"/>
</dbReference>
<dbReference type="InterPro" id="IPR004598">
    <property type="entry name" value="TFIIH_p52/Tfb2"/>
</dbReference>
<comment type="similarity">
    <text evidence="3 9">Belongs to the TFB2 family.</text>
</comment>
<proteinExistence type="inferred from homology"/>
<dbReference type="Gene3D" id="3.30.70.2610">
    <property type="match status" value="1"/>
</dbReference>
<dbReference type="Pfam" id="PF03849">
    <property type="entry name" value="Tfb2"/>
    <property type="match status" value="1"/>
</dbReference>
<evidence type="ECO:0000256" key="9">
    <source>
        <dbReference type="RuleBase" id="RU364024"/>
    </source>
</evidence>
<evidence type="ECO:0000256" key="4">
    <source>
        <dbReference type="ARBA" id="ARBA00022763"/>
    </source>
</evidence>
<dbReference type="GO" id="GO:0003690">
    <property type="term" value="F:double-stranded DNA binding"/>
    <property type="evidence" value="ECO:0007669"/>
    <property type="project" value="TreeGrafter"/>
</dbReference>
<dbReference type="OrthoDB" id="364513at2759"/>
<keyword evidence="7 9" id="KW-0234">DNA repair</keyword>
<dbReference type="AlphaFoldDB" id="A0A3N4JYI0"/>
<feature type="domain" description="Transcription factor Tfb2 C-terminal" evidence="10">
    <location>
        <begin position="376"/>
        <end position="441"/>
    </location>
</feature>
<keyword evidence="6 9" id="KW-0804">Transcription</keyword>
<evidence type="ECO:0000256" key="8">
    <source>
        <dbReference type="ARBA" id="ARBA00023242"/>
    </source>
</evidence>
<dbReference type="NCBIfam" id="TIGR00625">
    <property type="entry name" value="tfb2"/>
    <property type="match status" value="1"/>
</dbReference>
<comment type="function">
    <text evidence="9">Component of the general transcription and DNA repair factor IIH (TFIIH) core complex which is involved in general and transcription-coupled nucleotide excision repair (NER) of damaged DNA.</text>
</comment>
<dbReference type="PANTHER" id="PTHR13152:SF0">
    <property type="entry name" value="GENERAL TRANSCRIPTION FACTOR IIH SUBUNIT 4"/>
    <property type="match status" value="1"/>
</dbReference>
<comment type="subcellular location">
    <subcellularLocation>
        <location evidence="2 9">Nucleus</location>
    </subcellularLocation>
</comment>
<evidence type="ECO:0000256" key="1">
    <source>
        <dbReference type="ARBA" id="ARBA00002817"/>
    </source>
</evidence>
<comment type="function">
    <text evidence="1">Component of the general transcription and DNA repair factor IIH (TFIIH) core complex, which is involved in general and transcription-coupled nucleotide excision repair (NER) of damaged DNA and, when complexed to TFIIK, in RNA transcription by RNA polymerase II. In NER, TFIIH acts by opening DNA around the lesion to allow the excision of the damaged oligonucleotide and its replacement by a new DNA fragment. In transcription, TFIIH has an essential role in transcription initiation. When the pre-initiation complex (PIC) has been established, TFIIH is required for promoter opening and promoter escape. Phosphorylation of the C-terminal tail (CTD) of the largest subunit of RNA polymerase II by the kinase module TFIIK controls the initiation of transcription.</text>
</comment>
<organism evidence="11 12">
    <name type="scientific">Choiromyces venosus 120613-1</name>
    <dbReference type="NCBI Taxonomy" id="1336337"/>
    <lineage>
        <taxon>Eukaryota</taxon>
        <taxon>Fungi</taxon>
        <taxon>Dikarya</taxon>
        <taxon>Ascomycota</taxon>
        <taxon>Pezizomycotina</taxon>
        <taxon>Pezizomycetes</taxon>
        <taxon>Pezizales</taxon>
        <taxon>Tuberaceae</taxon>
        <taxon>Choiromyces</taxon>
    </lineage>
</organism>
<accession>A0A3N4JYI0</accession>